<evidence type="ECO:0000313" key="1">
    <source>
        <dbReference type="EMBL" id="DAD76409.1"/>
    </source>
</evidence>
<organism evidence="1">
    <name type="scientific">Siphoviridae sp. ctP6p7</name>
    <dbReference type="NCBI Taxonomy" id="2826319"/>
    <lineage>
        <taxon>Viruses</taxon>
        <taxon>Duplodnaviria</taxon>
        <taxon>Heunggongvirae</taxon>
        <taxon>Uroviricota</taxon>
        <taxon>Caudoviricetes</taxon>
    </lineage>
</organism>
<name>A0A8S5M266_9CAUD</name>
<accession>A0A8S5M266</accession>
<dbReference type="EMBL" id="BK014800">
    <property type="protein sequence ID" value="DAD76409.1"/>
    <property type="molecule type" value="Genomic_DNA"/>
</dbReference>
<reference evidence="1" key="1">
    <citation type="journal article" date="2021" name="Proc. Natl. Acad. Sci. U.S.A.">
        <title>A Catalog of Tens of Thousands of Viruses from Human Metagenomes Reveals Hidden Associations with Chronic Diseases.</title>
        <authorList>
            <person name="Tisza M.J."/>
            <person name="Buck C.B."/>
        </authorList>
    </citation>
    <scope>NUCLEOTIDE SEQUENCE</scope>
    <source>
        <strain evidence="1">CtP6p7</strain>
    </source>
</reference>
<proteinExistence type="predicted"/>
<sequence>MFEAEITVMAASILHKIGHLVRIPPLLSGDQPFVSWHSIDNVFLFINYEHTTWPRRW</sequence>
<protein>
    <submittedName>
        <fullName evidence="1">Uncharacterized protein</fullName>
    </submittedName>
</protein>